<dbReference type="Gene3D" id="3.30.420.10">
    <property type="entry name" value="Ribonuclease H-like superfamily/Ribonuclease H"/>
    <property type="match status" value="1"/>
</dbReference>
<dbReference type="GO" id="GO:0003676">
    <property type="term" value="F:nucleic acid binding"/>
    <property type="evidence" value="ECO:0007669"/>
    <property type="project" value="InterPro"/>
</dbReference>
<reference evidence="3 4" key="1">
    <citation type="submission" date="2012-04" db="EMBL/GenBank/DDBJ databases">
        <title>Improved High-Quality Draft sequence of Leptothrix ochracea L12.</title>
        <authorList>
            <consortium name="US DOE Joint Genome Institute"/>
            <person name="Lucas S."/>
            <person name="Han J."/>
            <person name="Lapidus A."/>
            <person name="Cheng J.-F."/>
            <person name="Goodwin L."/>
            <person name="Pitluck S."/>
            <person name="Peters L."/>
            <person name="Zeytun A."/>
            <person name="Detter J.C."/>
            <person name="Han C."/>
            <person name="Tapia R."/>
            <person name="Land M."/>
            <person name="Hauser L."/>
            <person name="Kyrpides N."/>
            <person name="Ivanova N."/>
            <person name="Pagani I."/>
            <person name="Stepanauskas R."/>
            <person name="Masland D."/>
            <person name="Poulton N."/>
            <person name="Emerson D."/>
            <person name="Fleming E."/>
            <person name="Woyke T."/>
        </authorList>
    </citation>
    <scope>NUCLEOTIDE SEQUENCE [LARGE SCALE GENOMIC DNA]</scope>
    <source>
        <strain evidence="3 4">L12</strain>
    </source>
</reference>
<dbReference type="NCBIfam" id="NF033545">
    <property type="entry name" value="transpos_IS630"/>
    <property type="match status" value="1"/>
</dbReference>
<dbReference type="OrthoDB" id="9772604at2"/>
<dbReference type="InterPro" id="IPR038717">
    <property type="entry name" value="Tc1-like_DDE_dom"/>
</dbReference>
<dbReference type="SUPFAM" id="SSF46689">
    <property type="entry name" value="Homeodomain-like"/>
    <property type="match status" value="1"/>
</dbReference>
<name>I4Z5R0_9BURK</name>
<dbReference type="PANTHER" id="PTHR46564:SF1">
    <property type="entry name" value="TRANSPOSASE"/>
    <property type="match status" value="1"/>
</dbReference>
<dbReference type="PANTHER" id="PTHR46564">
    <property type="entry name" value="TRANSPOSASE"/>
    <property type="match status" value="1"/>
</dbReference>
<protein>
    <recommendedName>
        <fullName evidence="5">Transposase</fullName>
    </recommendedName>
</protein>
<evidence type="ECO:0000313" key="4">
    <source>
        <dbReference type="Proteomes" id="UP000053899"/>
    </source>
</evidence>
<evidence type="ECO:0000259" key="1">
    <source>
        <dbReference type="Pfam" id="PF13358"/>
    </source>
</evidence>
<dbReference type="Proteomes" id="UP000053899">
    <property type="component" value="Unassembled WGS sequence"/>
</dbReference>
<dbReference type="HOGENOM" id="CLU_056788_0_0_4"/>
<dbReference type="AlphaFoldDB" id="I4Z5R0"/>
<dbReference type="Pfam" id="PF13358">
    <property type="entry name" value="DDE_3"/>
    <property type="match status" value="1"/>
</dbReference>
<evidence type="ECO:0000259" key="2">
    <source>
        <dbReference type="Pfam" id="PF13592"/>
    </source>
</evidence>
<organism evidence="3 4">
    <name type="scientific">Leptothrix ochracea L12</name>
    <dbReference type="NCBI Taxonomy" id="735332"/>
    <lineage>
        <taxon>Bacteria</taxon>
        <taxon>Pseudomonadati</taxon>
        <taxon>Pseudomonadota</taxon>
        <taxon>Betaproteobacteria</taxon>
        <taxon>Burkholderiales</taxon>
        <taxon>Sphaerotilaceae</taxon>
        <taxon>Leptothrix</taxon>
    </lineage>
</organism>
<dbReference type="InterPro" id="IPR036397">
    <property type="entry name" value="RNaseH_sf"/>
</dbReference>
<evidence type="ECO:0008006" key="5">
    <source>
        <dbReference type="Google" id="ProtNLM"/>
    </source>
</evidence>
<dbReference type="RefSeq" id="WP_009453362.1">
    <property type="nucleotide sequence ID" value="NZ_JH660677.1"/>
</dbReference>
<dbReference type="InterPro" id="IPR047655">
    <property type="entry name" value="Transpos_IS630-like"/>
</dbReference>
<feature type="domain" description="Tc1-like transposase DDE" evidence="1">
    <location>
        <begin position="176"/>
        <end position="315"/>
    </location>
</feature>
<dbReference type="InterPro" id="IPR009057">
    <property type="entry name" value="Homeodomain-like_sf"/>
</dbReference>
<keyword evidence="4" id="KW-1185">Reference proteome</keyword>
<evidence type="ECO:0000313" key="3">
    <source>
        <dbReference type="EMBL" id="EIM31552.1"/>
    </source>
</evidence>
<gene>
    <name evidence="3" type="ORF">LepocDRAFT_00002840</name>
</gene>
<dbReference type="Pfam" id="PF13592">
    <property type="entry name" value="HTH_33"/>
    <property type="match status" value="1"/>
</dbReference>
<accession>I4Z5R0</accession>
<dbReference type="EMBL" id="JH660677">
    <property type="protein sequence ID" value="EIM31552.1"/>
    <property type="molecule type" value="Genomic_DNA"/>
</dbReference>
<proteinExistence type="predicted"/>
<sequence length="348" mass="40629">MTKLDARHLSEENLQLLRTQAHRLRLDGRTWKDIALIVGVSLGAMMVWARRYQLGTEGFKPEAVASLHRGRMQGEHRTLCGDDEALLRQWIVQDRPDTHGLAYALWTRRAVQELIRAKFDLDMPIRTVGEYLMRWGMTPQRPARRAREQDETALAAWTSETYPDIVRRAKTQGGTIYWADETAIRQDTAWIRGYAPSGQTPELLHWARWDSITMISAVTNQGLVRFRMHDGAIQSERFIDFLQGLIEDAHSKVFLIVDNLRVHHAKQVRQWVEERQDRIELHYLPPYSPEANPDEWLNRDLKTELRLRPAVRDKTMLKAMAERFMDRLCSMPGRIKRYFLSASIRYAA</sequence>
<dbReference type="InterPro" id="IPR025959">
    <property type="entry name" value="Winged_HTH_dom"/>
</dbReference>
<dbReference type="GeneID" id="92352170"/>
<feature type="domain" description="Winged helix-turn helix" evidence="2">
    <location>
        <begin position="104"/>
        <end position="160"/>
    </location>
</feature>